<name>A0ACC2S1U8_9FUNG</name>
<dbReference type="EMBL" id="QTSX02005980">
    <property type="protein sequence ID" value="KAJ9056270.1"/>
    <property type="molecule type" value="Genomic_DNA"/>
</dbReference>
<gene>
    <name evidence="1" type="ORF">DSO57_1034996</name>
</gene>
<evidence type="ECO:0000313" key="2">
    <source>
        <dbReference type="Proteomes" id="UP001165960"/>
    </source>
</evidence>
<reference evidence="1" key="1">
    <citation type="submission" date="2022-04" db="EMBL/GenBank/DDBJ databases">
        <title>Genome of the entomopathogenic fungus Entomophthora muscae.</title>
        <authorList>
            <person name="Elya C."/>
            <person name="Lovett B.R."/>
            <person name="Lee E."/>
            <person name="Macias A.M."/>
            <person name="Hajek A.E."/>
            <person name="De Bivort B.L."/>
            <person name="Kasson M.T."/>
            <person name="De Fine Licht H.H."/>
            <person name="Stajich J.E."/>
        </authorList>
    </citation>
    <scope>NUCLEOTIDE SEQUENCE</scope>
    <source>
        <strain evidence="1">Berkeley</strain>
    </source>
</reference>
<protein>
    <submittedName>
        <fullName evidence="1">Uncharacterized protein</fullName>
    </submittedName>
</protein>
<evidence type="ECO:0000313" key="1">
    <source>
        <dbReference type="EMBL" id="KAJ9056270.1"/>
    </source>
</evidence>
<comment type="caution">
    <text evidence="1">The sequence shown here is derived from an EMBL/GenBank/DDBJ whole genome shotgun (WGS) entry which is preliminary data.</text>
</comment>
<keyword evidence="2" id="KW-1185">Reference proteome</keyword>
<accession>A0ACC2S1U8</accession>
<sequence length="117" mass="12960">MEGSSTTLKAIEQRGHQASVYPAGHADIHMADVVFFNIGDKLWENLPQAFNNLYLGVLDHNSLFGHQMVADLFAQMVFHMNMGNQSRKDKLLSSYATATVVFGSWGQHPGGHSRKSL</sequence>
<organism evidence="1 2">
    <name type="scientific">Entomophthora muscae</name>
    <dbReference type="NCBI Taxonomy" id="34485"/>
    <lineage>
        <taxon>Eukaryota</taxon>
        <taxon>Fungi</taxon>
        <taxon>Fungi incertae sedis</taxon>
        <taxon>Zoopagomycota</taxon>
        <taxon>Entomophthoromycotina</taxon>
        <taxon>Entomophthoromycetes</taxon>
        <taxon>Entomophthorales</taxon>
        <taxon>Entomophthoraceae</taxon>
        <taxon>Entomophthora</taxon>
    </lineage>
</organism>
<dbReference type="Proteomes" id="UP001165960">
    <property type="component" value="Unassembled WGS sequence"/>
</dbReference>
<proteinExistence type="predicted"/>